<protein>
    <recommendedName>
        <fullName evidence="6">Small ribosomal subunit protein uS17</fullName>
    </recommendedName>
</protein>
<evidence type="ECO:0000313" key="8">
    <source>
        <dbReference type="EMBL" id="QPM69382.1"/>
    </source>
</evidence>
<evidence type="ECO:0000256" key="3">
    <source>
        <dbReference type="ARBA" id="ARBA00022884"/>
    </source>
</evidence>
<dbReference type="RefSeq" id="WP_218111859.1">
    <property type="nucleotide sequence ID" value="NZ_CP065383.1"/>
</dbReference>
<dbReference type="AlphaFoldDB" id="A0A7T1ANX7"/>
<evidence type="ECO:0000256" key="5">
    <source>
        <dbReference type="ARBA" id="ARBA00023274"/>
    </source>
</evidence>
<dbReference type="PANTHER" id="PTHR10744">
    <property type="entry name" value="40S RIBOSOMAL PROTEIN S11 FAMILY MEMBER"/>
    <property type="match status" value="1"/>
</dbReference>
<organism evidence="8 9">
    <name type="scientific">Atribacter laminatus</name>
    <dbReference type="NCBI Taxonomy" id="2847778"/>
    <lineage>
        <taxon>Bacteria</taxon>
        <taxon>Pseudomonadati</taxon>
        <taxon>Atribacterota</taxon>
        <taxon>Atribacteria</taxon>
        <taxon>Atribacterales</taxon>
        <taxon>Atribacteraceae</taxon>
        <taxon>Atribacter</taxon>
    </lineage>
</organism>
<dbReference type="GO" id="GO:0006412">
    <property type="term" value="P:translation"/>
    <property type="evidence" value="ECO:0007669"/>
    <property type="project" value="UniProtKB-UniRule"/>
</dbReference>
<keyword evidence="3 6" id="KW-0694">RNA-binding</keyword>
<dbReference type="GO" id="GO:0019843">
    <property type="term" value="F:rRNA binding"/>
    <property type="evidence" value="ECO:0007669"/>
    <property type="project" value="UniProtKB-UniRule"/>
</dbReference>
<evidence type="ECO:0000313" key="9">
    <source>
        <dbReference type="Proteomes" id="UP000594463"/>
    </source>
</evidence>
<evidence type="ECO:0000256" key="6">
    <source>
        <dbReference type="HAMAP-Rule" id="MF_01345"/>
    </source>
</evidence>
<dbReference type="InterPro" id="IPR019979">
    <property type="entry name" value="Ribosomal_uS17_CS"/>
</dbReference>
<dbReference type="PANTHER" id="PTHR10744:SF1">
    <property type="entry name" value="SMALL RIBOSOMAL SUBUNIT PROTEIN US17M"/>
    <property type="match status" value="1"/>
</dbReference>
<dbReference type="GO" id="GO:0022627">
    <property type="term" value="C:cytosolic small ribosomal subunit"/>
    <property type="evidence" value="ECO:0007669"/>
    <property type="project" value="UniProtKB-UniRule"/>
</dbReference>
<dbReference type="NCBIfam" id="TIGR03635">
    <property type="entry name" value="uS17_bact"/>
    <property type="match status" value="1"/>
</dbReference>
<comment type="subunit">
    <text evidence="6">Part of the 30S ribosomal subunit.</text>
</comment>
<gene>
    <name evidence="6 8" type="primary">rpsQ</name>
    <name evidence="8" type="ORF">RT761_02614</name>
</gene>
<dbReference type="NCBIfam" id="NF004123">
    <property type="entry name" value="PRK05610.1"/>
    <property type="match status" value="1"/>
</dbReference>
<comment type="similarity">
    <text evidence="1 6 7">Belongs to the universal ribosomal protein uS17 family.</text>
</comment>
<evidence type="ECO:0000256" key="7">
    <source>
        <dbReference type="RuleBase" id="RU003872"/>
    </source>
</evidence>
<dbReference type="Proteomes" id="UP000594463">
    <property type="component" value="Chromosome"/>
</dbReference>
<proteinExistence type="inferred from homology"/>
<dbReference type="Pfam" id="PF00366">
    <property type="entry name" value="Ribosomal_S17"/>
    <property type="match status" value="1"/>
</dbReference>
<keyword evidence="4 6" id="KW-0689">Ribosomal protein</keyword>
<dbReference type="GO" id="GO:0003735">
    <property type="term" value="F:structural constituent of ribosome"/>
    <property type="evidence" value="ECO:0007669"/>
    <property type="project" value="UniProtKB-UniRule"/>
</dbReference>
<dbReference type="PROSITE" id="PS00056">
    <property type="entry name" value="RIBOSOMAL_S17"/>
    <property type="match status" value="1"/>
</dbReference>
<evidence type="ECO:0000256" key="1">
    <source>
        <dbReference type="ARBA" id="ARBA00010254"/>
    </source>
</evidence>
<keyword evidence="9" id="KW-1185">Reference proteome</keyword>
<dbReference type="EMBL" id="CP065383">
    <property type="protein sequence ID" value="QPM69382.1"/>
    <property type="molecule type" value="Genomic_DNA"/>
</dbReference>
<evidence type="ECO:0000256" key="4">
    <source>
        <dbReference type="ARBA" id="ARBA00022980"/>
    </source>
</evidence>
<keyword evidence="5 6" id="KW-0687">Ribonucleoprotein</keyword>
<dbReference type="InterPro" id="IPR000266">
    <property type="entry name" value="Ribosomal_uS17"/>
</dbReference>
<dbReference type="InterPro" id="IPR012340">
    <property type="entry name" value="NA-bd_OB-fold"/>
</dbReference>
<dbReference type="InterPro" id="IPR019984">
    <property type="entry name" value="Ribosomal_uS17_bact/chlr"/>
</dbReference>
<dbReference type="Gene3D" id="2.40.50.140">
    <property type="entry name" value="Nucleic acid-binding proteins"/>
    <property type="match status" value="1"/>
</dbReference>
<dbReference type="HAMAP" id="MF_01345_B">
    <property type="entry name" value="Ribosomal_uS17_B"/>
    <property type="match status" value="1"/>
</dbReference>
<accession>A0A7T1ANX7</accession>
<dbReference type="SUPFAM" id="SSF50249">
    <property type="entry name" value="Nucleic acid-binding proteins"/>
    <property type="match status" value="1"/>
</dbReference>
<sequence length="96" mass="11036">MADRKRFTGEIISNKMDKTVLVRVTRISEHPFYKKKMKKSKKYKAHDEAGICEIGDRVIIEETKPLSKTVRWRVVDVTLKAKVKGGEDIDSTENNA</sequence>
<dbReference type="CDD" id="cd00364">
    <property type="entry name" value="Ribosomal_uS17"/>
    <property type="match status" value="1"/>
</dbReference>
<comment type="function">
    <text evidence="6">One of the primary rRNA binding proteins, it binds specifically to the 5'-end of 16S ribosomal RNA.</text>
</comment>
<dbReference type="PRINTS" id="PR00973">
    <property type="entry name" value="RIBOSOMALS17"/>
</dbReference>
<evidence type="ECO:0000256" key="2">
    <source>
        <dbReference type="ARBA" id="ARBA00022730"/>
    </source>
</evidence>
<name>A0A7T1ANX7_ATRLM</name>
<reference evidence="8 9" key="1">
    <citation type="journal article" date="2021" name="Nat. Commun.">
        <title>Isolation of a member of the candidate phylum Atribacteria reveals a unique cell membrane structure.</title>
        <authorList>
            <person name="Taiki K."/>
            <person name="Nobu M.K."/>
            <person name="Kusada H."/>
            <person name="Meng X.-Y."/>
            <person name="Hosoki N."/>
            <person name="Uematsu K."/>
            <person name="Yoshioka H."/>
            <person name="Kamagata Y."/>
            <person name="Tamaki H."/>
        </authorList>
    </citation>
    <scope>NUCLEOTIDE SEQUENCE [LARGE SCALE GENOMIC DNA]</scope>
    <source>
        <strain evidence="8 9">RT761</strain>
    </source>
</reference>
<keyword evidence="2 6" id="KW-0699">rRNA-binding</keyword>
<dbReference type="KEGG" id="alam:RT761_02614"/>